<reference evidence="7 8" key="1">
    <citation type="submission" date="2019-02" db="EMBL/GenBank/DDBJ databases">
        <title>Deep-cultivation of Planctomycetes and their phenomic and genomic characterization uncovers novel biology.</title>
        <authorList>
            <person name="Wiegand S."/>
            <person name="Jogler M."/>
            <person name="Boedeker C."/>
            <person name="Pinto D."/>
            <person name="Vollmers J."/>
            <person name="Rivas-Marin E."/>
            <person name="Kohn T."/>
            <person name="Peeters S.H."/>
            <person name="Heuer A."/>
            <person name="Rast P."/>
            <person name="Oberbeckmann S."/>
            <person name="Bunk B."/>
            <person name="Jeske O."/>
            <person name="Meyerdierks A."/>
            <person name="Storesund J.E."/>
            <person name="Kallscheuer N."/>
            <person name="Luecker S."/>
            <person name="Lage O.M."/>
            <person name="Pohl T."/>
            <person name="Merkel B.J."/>
            <person name="Hornburger P."/>
            <person name="Mueller R.-W."/>
            <person name="Bruemmer F."/>
            <person name="Labrenz M."/>
            <person name="Spormann A.M."/>
            <person name="Op den Camp H."/>
            <person name="Overmann J."/>
            <person name="Amann R."/>
            <person name="Jetten M.S.M."/>
            <person name="Mascher T."/>
            <person name="Medema M.H."/>
            <person name="Devos D.P."/>
            <person name="Kaster A.-K."/>
            <person name="Ovreas L."/>
            <person name="Rohde M."/>
            <person name="Galperin M.Y."/>
            <person name="Jogler C."/>
        </authorList>
    </citation>
    <scope>NUCLEOTIDE SEQUENCE [LARGE SCALE GENOMIC DNA]</scope>
    <source>
        <strain evidence="7 8">Pla163</strain>
    </source>
</reference>
<dbReference type="GO" id="GO:0006412">
    <property type="term" value="P:translation"/>
    <property type="evidence" value="ECO:0007669"/>
    <property type="project" value="TreeGrafter"/>
</dbReference>
<comment type="similarity">
    <text evidence="1">Belongs to the bacterial ribosomal protein bS1 family.</text>
</comment>
<gene>
    <name evidence="7" type="primary">rpsA_2</name>
    <name evidence="7" type="ORF">Pla163_15960</name>
</gene>
<evidence type="ECO:0000256" key="2">
    <source>
        <dbReference type="ARBA" id="ARBA00022980"/>
    </source>
</evidence>
<keyword evidence="8" id="KW-1185">Reference proteome</keyword>
<dbReference type="PROSITE" id="PS50126">
    <property type="entry name" value="S1"/>
    <property type="match status" value="2"/>
</dbReference>
<dbReference type="InterPro" id="IPR012340">
    <property type="entry name" value="NA-bd_OB-fold"/>
</dbReference>
<dbReference type="InterPro" id="IPR050437">
    <property type="entry name" value="Ribos_protein_bS1-like"/>
</dbReference>
<dbReference type="Proteomes" id="UP000319342">
    <property type="component" value="Chromosome"/>
</dbReference>
<dbReference type="PANTHER" id="PTHR10724">
    <property type="entry name" value="30S RIBOSOMAL PROTEIN S1"/>
    <property type="match status" value="1"/>
</dbReference>
<dbReference type="GO" id="GO:1990904">
    <property type="term" value="C:ribonucleoprotein complex"/>
    <property type="evidence" value="ECO:0007669"/>
    <property type="project" value="UniProtKB-KW"/>
</dbReference>
<dbReference type="SMART" id="SM00316">
    <property type="entry name" value="S1"/>
    <property type="match status" value="3"/>
</dbReference>
<keyword evidence="2 7" id="KW-0689">Ribosomal protein</keyword>
<dbReference type="RefSeq" id="WP_145186117.1">
    <property type="nucleotide sequence ID" value="NZ_CP036290.1"/>
</dbReference>
<dbReference type="AlphaFoldDB" id="A0A518CZ33"/>
<evidence type="ECO:0000256" key="1">
    <source>
        <dbReference type="ARBA" id="ARBA00006767"/>
    </source>
</evidence>
<dbReference type="SUPFAM" id="SSF50249">
    <property type="entry name" value="Nucleic acid-binding proteins"/>
    <property type="match status" value="2"/>
</dbReference>
<evidence type="ECO:0000256" key="3">
    <source>
        <dbReference type="ARBA" id="ARBA00023274"/>
    </source>
</evidence>
<dbReference type="OrthoDB" id="284989at2"/>
<evidence type="ECO:0000313" key="7">
    <source>
        <dbReference type="EMBL" id="QDU84486.1"/>
    </source>
</evidence>
<dbReference type="GO" id="GO:0005840">
    <property type="term" value="C:ribosome"/>
    <property type="evidence" value="ECO:0007669"/>
    <property type="project" value="UniProtKB-KW"/>
</dbReference>
<dbReference type="Pfam" id="PF00575">
    <property type="entry name" value="S1"/>
    <property type="match status" value="1"/>
</dbReference>
<organism evidence="7 8">
    <name type="scientific">Rohdeia mirabilis</name>
    <dbReference type="NCBI Taxonomy" id="2528008"/>
    <lineage>
        <taxon>Bacteria</taxon>
        <taxon>Pseudomonadati</taxon>
        <taxon>Planctomycetota</taxon>
        <taxon>Planctomycetia</taxon>
        <taxon>Planctomycetia incertae sedis</taxon>
        <taxon>Rohdeia</taxon>
    </lineage>
</organism>
<proteinExistence type="inferred from homology"/>
<keyword evidence="3" id="KW-0687">Ribonucleoprotein</keyword>
<evidence type="ECO:0000256" key="4">
    <source>
        <dbReference type="ARBA" id="ARBA00025604"/>
    </source>
</evidence>
<dbReference type="Gene3D" id="2.40.50.140">
    <property type="entry name" value="Nucleic acid-binding proteins"/>
    <property type="match status" value="2"/>
</dbReference>
<dbReference type="PANTHER" id="PTHR10724:SF7">
    <property type="entry name" value="SMALL RIBOSOMAL SUBUNIT PROTEIN BS1C"/>
    <property type="match status" value="1"/>
</dbReference>
<accession>A0A518CZ33</accession>
<dbReference type="EMBL" id="CP036290">
    <property type="protein sequence ID" value="QDU84486.1"/>
    <property type="molecule type" value="Genomic_DNA"/>
</dbReference>
<sequence>MPIEPELRSLLRRALRSSRTPAPEGDEAATPLADLGGGGPRGAHTLEMRTGTVVGVDGRDVFVEFGPRFQGVLRLAEGEDAPSEGSRQRYTLRGTEEGLWRLERPGVLPLKTWREICVGDLVEARVLAPHPFGLELRAGELHAFMPFSQLGLGRRVQARALVGHRMVCEVLAVEAHRQRIILSRRLAKSRERERGLVHSDLSPGRIVSGRVAKLVPFGVFVDLGPRLRGLVHISNLAHGRVRDPAEHVEVGATIEVLVLRIDRGGRRISLGLKQLLTDPLDALDARCEVNPVVLARAQERAPKGQWFDLPGGLRALADRDGLAPLEPGCRELRTGATVPVRVIHIDFPRRRVDVSVRHEDGRLLQLEDTLTIAGDEDEEHGVHDARLAGLIGKALRTGGGFDRR</sequence>
<evidence type="ECO:0000259" key="6">
    <source>
        <dbReference type="PROSITE" id="PS50126"/>
    </source>
</evidence>
<comment type="function">
    <text evidence="4">Binds mRNA; thus facilitating recognition of the initiation point. It is needed to translate mRNA with a short Shine-Dalgarno (SD) purine-rich sequence.</text>
</comment>
<feature type="domain" description="S1 motif" evidence="6">
    <location>
        <begin position="204"/>
        <end position="273"/>
    </location>
</feature>
<feature type="region of interest" description="Disordered" evidence="5">
    <location>
        <begin position="17"/>
        <end position="45"/>
    </location>
</feature>
<evidence type="ECO:0000256" key="5">
    <source>
        <dbReference type="SAM" id="MobiDB-lite"/>
    </source>
</evidence>
<dbReference type="GO" id="GO:0003735">
    <property type="term" value="F:structural constituent of ribosome"/>
    <property type="evidence" value="ECO:0007669"/>
    <property type="project" value="TreeGrafter"/>
</dbReference>
<protein>
    <submittedName>
        <fullName evidence="7">30S ribosomal protein S1</fullName>
    </submittedName>
</protein>
<dbReference type="InterPro" id="IPR003029">
    <property type="entry name" value="S1_domain"/>
</dbReference>
<dbReference type="FunFam" id="2.40.50.140:FF:000103">
    <property type="entry name" value="protein RRP5 homolog"/>
    <property type="match status" value="1"/>
</dbReference>
<feature type="domain" description="S1 motif" evidence="6">
    <location>
        <begin position="119"/>
        <end position="185"/>
    </location>
</feature>
<name>A0A518CZ33_9BACT</name>
<evidence type="ECO:0000313" key="8">
    <source>
        <dbReference type="Proteomes" id="UP000319342"/>
    </source>
</evidence>
<dbReference type="GO" id="GO:0003729">
    <property type="term" value="F:mRNA binding"/>
    <property type="evidence" value="ECO:0007669"/>
    <property type="project" value="TreeGrafter"/>
</dbReference>